<dbReference type="Pfam" id="PF01398">
    <property type="entry name" value="JAB"/>
    <property type="match status" value="1"/>
</dbReference>
<evidence type="ECO:0000259" key="2">
    <source>
        <dbReference type="Pfam" id="PF01398"/>
    </source>
</evidence>
<dbReference type="GO" id="GO:0008237">
    <property type="term" value="F:metallopeptidase activity"/>
    <property type="evidence" value="ECO:0007669"/>
    <property type="project" value="InterPro"/>
</dbReference>
<dbReference type="InterPro" id="IPR000555">
    <property type="entry name" value="JAMM/MPN+_dom"/>
</dbReference>
<organism evidence="3 4">
    <name type="scientific">Helianthus annuus</name>
    <name type="common">Common sunflower</name>
    <dbReference type="NCBI Taxonomy" id="4232"/>
    <lineage>
        <taxon>Eukaryota</taxon>
        <taxon>Viridiplantae</taxon>
        <taxon>Streptophyta</taxon>
        <taxon>Embryophyta</taxon>
        <taxon>Tracheophyta</taxon>
        <taxon>Spermatophyta</taxon>
        <taxon>Magnoliopsida</taxon>
        <taxon>eudicotyledons</taxon>
        <taxon>Gunneridae</taxon>
        <taxon>Pentapetalae</taxon>
        <taxon>asterids</taxon>
        <taxon>campanulids</taxon>
        <taxon>Asterales</taxon>
        <taxon>Asteraceae</taxon>
        <taxon>Asteroideae</taxon>
        <taxon>Heliantheae alliance</taxon>
        <taxon>Heliantheae</taxon>
        <taxon>Helianthus</taxon>
    </lineage>
</organism>
<name>A0A251VS63_HELAN</name>
<dbReference type="Proteomes" id="UP000215914">
    <property type="component" value="Chromosome 1"/>
</dbReference>
<dbReference type="EMBL" id="CM007890">
    <property type="protein sequence ID" value="OTG37926.1"/>
    <property type="molecule type" value="Genomic_DNA"/>
</dbReference>
<dbReference type="PANTHER" id="PTHR10540:SF8">
    <property type="entry name" value="COP9 SIGNALOSOME COMPLEX SUBUNIT 6"/>
    <property type="match status" value="1"/>
</dbReference>
<dbReference type="Gene3D" id="3.40.140.10">
    <property type="entry name" value="Cytidine Deaminase, domain 2"/>
    <property type="match status" value="1"/>
</dbReference>
<dbReference type="PANTHER" id="PTHR10540">
    <property type="entry name" value="EUKARYOTIC TRANSLATION INITIATION FACTOR 3 SUBUNIT F-RELATED"/>
    <property type="match status" value="1"/>
</dbReference>
<gene>
    <name evidence="3" type="ORF">HannXRQ_Chr01g0024181</name>
</gene>
<evidence type="ECO:0000313" key="3">
    <source>
        <dbReference type="EMBL" id="OTG37926.1"/>
    </source>
</evidence>
<evidence type="ECO:0000256" key="1">
    <source>
        <dbReference type="ARBA" id="ARBA00010893"/>
    </source>
</evidence>
<feature type="domain" description="JAB1/MPN/MOV34 metalloenzyme" evidence="2">
    <location>
        <begin position="21"/>
        <end position="68"/>
    </location>
</feature>
<dbReference type="STRING" id="4232.A0A251VS63"/>
<evidence type="ECO:0000313" key="4">
    <source>
        <dbReference type="Proteomes" id="UP000215914"/>
    </source>
</evidence>
<reference evidence="4" key="1">
    <citation type="journal article" date="2017" name="Nature">
        <title>The sunflower genome provides insights into oil metabolism, flowering and Asterid evolution.</title>
        <authorList>
            <person name="Badouin H."/>
            <person name="Gouzy J."/>
            <person name="Grassa C.J."/>
            <person name="Murat F."/>
            <person name="Staton S.E."/>
            <person name="Cottret L."/>
            <person name="Lelandais-Briere C."/>
            <person name="Owens G.L."/>
            <person name="Carrere S."/>
            <person name="Mayjonade B."/>
            <person name="Legrand L."/>
            <person name="Gill N."/>
            <person name="Kane N.C."/>
            <person name="Bowers J.E."/>
            <person name="Hubner S."/>
            <person name="Bellec A."/>
            <person name="Berard A."/>
            <person name="Berges H."/>
            <person name="Blanchet N."/>
            <person name="Boniface M.C."/>
            <person name="Brunel D."/>
            <person name="Catrice O."/>
            <person name="Chaidir N."/>
            <person name="Claudel C."/>
            <person name="Donnadieu C."/>
            <person name="Faraut T."/>
            <person name="Fievet G."/>
            <person name="Helmstetter N."/>
            <person name="King M."/>
            <person name="Knapp S.J."/>
            <person name="Lai Z."/>
            <person name="Le Paslier M.C."/>
            <person name="Lippi Y."/>
            <person name="Lorenzon L."/>
            <person name="Mandel J.R."/>
            <person name="Marage G."/>
            <person name="Marchand G."/>
            <person name="Marquand E."/>
            <person name="Bret-Mestries E."/>
            <person name="Morien E."/>
            <person name="Nambeesan S."/>
            <person name="Nguyen T."/>
            <person name="Pegot-Espagnet P."/>
            <person name="Pouilly N."/>
            <person name="Raftis F."/>
            <person name="Sallet E."/>
            <person name="Schiex T."/>
            <person name="Thomas J."/>
            <person name="Vandecasteele C."/>
            <person name="Vares D."/>
            <person name="Vear F."/>
            <person name="Vautrin S."/>
            <person name="Crespi M."/>
            <person name="Mangin B."/>
            <person name="Burke J.M."/>
            <person name="Salse J."/>
            <person name="Munos S."/>
            <person name="Vincourt P."/>
            <person name="Rieseberg L.H."/>
            <person name="Langlade N.B."/>
        </authorList>
    </citation>
    <scope>NUCLEOTIDE SEQUENCE [LARGE SCALE GENOMIC DNA]</scope>
    <source>
        <strain evidence="4">cv. SF193</strain>
    </source>
</reference>
<comment type="similarity">
    <text evidence="1">Belongs to the peptidase M67A family. CSN6 subfamily.</text>
</comment>
<keyword evidence="4" id="KW-1185">Reference proteome</keyword>
<protein>
    <submittedName>
        <fullName evidence="3">Putative JAB1/MPN/MOV34 metalloenzyme domain-containing protein</fullName>
    </submittedName>
</protein>
<proteinExistence type="inferred from homology"/>
<dbReference type="InParanoid" id="A0A251VS63"/>
<dbReference type="AlphaFoldDB" id="A0A251VS63"/>
<accession>A0A251VS63</accession>
<sequence length="140" mass="16328">MVNISVTVEILNNFELLYDPYTHFLDRPFLEKKQELYKKVFTNFYILGWYSTDADAEESDMLIHKAYNTKGLNCRNNSFLGLQVEQIRRKTPCYRDEIGQNNVTLVIRDKTRVKMMEVSRKSGHVTQANGEGSLVFTHVV</sequence>